<comment type="caution">
    <text evidence="3">The sequence shown here is derived from an EMBL/GenBank/DDBJ whole genome shotgun (WGS) entry which is preliminary data.</text>
</comment>
<gene>
    <name evidence="3" type="ORF">AMECASPLE_023476</name>
</gene>
<protein>
    <submittedName>
        <fullName evidence="3">Uncharacterized protein</fullName>
    </submittedName>
</protein>
<feature type="region of interest" description="Disordered" evidence="1">
    <location>
        <begin position="1"/>
        <end position="21"/>
    </location>
</feature>
<feature type="transmembrane region" description="Helical" evidence="2">
    <location>
        <begin position="80"/>
        <end position="113"/>
    </location>
</feature>
<evidence type="ECO:0000256" key="1">
    <source>
        <dbReference type="SAM" id="MobiDB-lite"/>
    </source>
</evidence>
<dbReference type="Proteomes" id="UP001469553">
    <property type="component" value="Unassembled WGS sequence"/>
</dbReference>
<keyword evidence="2" id="KW-0472">Membrane</keyword>
<keyword evidence="2" id="KW-0812">Transmembrane</keyword>
<dbReference type="EMBL" id="JAHRIP010020973">
    <property type="protein sequence ID" value="MEQ2288523.1"/>
    <property type="molecule type" value="Genomic_DNA"/>
</dbReference>
<accession>A0ABV0Y407</accession>
<sequence>MRSPASWKRPKFPVSSSDTTGWQLPDSIILRTSSSEPCPPSTYCSTTTSTKQLVSRTHLLRSYRCTTSWSLPPPGGSHHYSIGILIPVLCTSSFPVNKILAIILCLLIAYCMWVKSVPKTMTFPAFLPI</sequence>
<keyword evidence="2" id="KW-1133">Transmembrane helix</keyword>
<evidence type="ECO:0000256" key="2">
    <source>
        <dbReference type="SAM" id="Phobius"/>
    </source>
</evidence>
<organism evidence="3 4">
    <name type="scientific">Ameca splendens</name>
    <dbReference type="NCBI Taxonomy" id="208324"/>
    <lineage>
        <taxon>Eukaryota</taxon>
        <taxon>Metazoa</taxon>
        <taxon>Chordata</taxon>
        <taxon>Craniata</taxon>
        <taxon>Vertebrata</taxon>
        <taxon>Euteleostomi</taxon>
        <taxon>Actinopterygii</taxon>
        <taxon>Neopterygii</taxon>
        <taxon>Teleostei</taxon>
        <taxon>Neoteleostei</taxon>
        <taxon>Acanthomorphata</taxon>
        <taxon>Ovalentaria</taxon>
        <taxon>Atherinomorphae</taxon>
        <taxon>Cyprinodontiformes</taxon>
        <taxon>Goodeidae</taxon>
        <taxon>Ameca</taxon>
    </lineage>
</organism>
<proteinExistence type="predicted"/>
<name>A0ABV0Y407_9TELE</name>
<reference evidence="3 4" key="1">
    <citation type="submission" date="2021-06" db="EMBL/GenBank/DDBJ databases">
        <authorList>
            <person name="Palmer J.M."/>
        </authorList>
    </citation>
    <scope>NUCLEOTIDE SEQUENCE [LARGE SCALE GENOMIC DNA]</scope>
    <source>
        <strain evidence="3 4">AS_MEX2019</strain>
        <tissue evidence="3">Muscle</tissue>
    </source>
</reference>
<keyword evidence="4" id="KW-1185">Reference proteome</keyword>
<evidence type="ECO:0000313" key="3">
    <source>
        <dbReference type="EMBL" id="MEQ2288523.1"/>
    </source>
</evidence>
<evidence type="ECO:0000313" key="4">
    <source>
        <dbReference type="Proteomes" id="UP001469553"/>
    </source>
</evidence>